<organism evidence="1 2">
    <name type="scientific">Alcanivorax nanhaiticus</name>
    <dbReference type="NCBI Taxonomy" id="1177154"/>
    <lineage>
        <taxon>Bacteria</taxon>
        <taxon>Pseudomonadati</taxon>
        <taxon>Pseudomonadota</taxon>
        <taxon>Gammaproteobacteria</taxon>
        <taxon>Oceanospirillales</taxon>
        <taxon>Alcanivoracaceae</taxon>
        <taxon>Alcanivorax</taxon>
    </lineage>
</organism>
<dbReference type="PATRIC" id="fig|1177154.3.peg.2142"/>
<reference evidence="1 2" key="1">
    <citation type="submission" date="2012-09" db="EMBL/GenBank/DDBJ databases">
        <title>Genome Sequence of alkane-degrading Bacterium Alcanivorax sp. 19-m-6.</title>
        <authorList>
            <person name="Lai Q."/>
            <person name="Shao Z."/>
        </authorList>
    </citation>
    <scope>NUCLEOTIDE SEQUENCE [LARGE SCALE GENOMIC DNA]</scope>
    <source>
        <strain evidence="1 2">19-m-6</strain>
    </source>
</reference>
<dbReference type="Gene3D" id="2.60.40.420">
    <property type="entry name" value="Cupredoxins - blue copper proteins"/>
    <property type="match status" value="1"/>
</dbReference>
<dbReference type="RefSeq" id="WP_035232866.1">
    <property type="nucleotide sequence ID" value="NZ_ARXV01000007.1"/>
</dbReference>
<sequence>MTVLRVRALVALTTFLWAQGSWGHGILPDEIPMAAGTALREPGQLTATPVLFSKRWQPAQLSFPQGVSRALTFTNHSDDWHLFALGDNTALRDQNLIHRLMPDLRKDYPNTRLSEPGSTVSLPWRFDVAGLFELRCVRADHQQQEPSLLIKVVPYTPPR</sequence>
<dbReference type="EMBL" id="ARXV01000007">
    <property type="protein sequence ID" value="KGD64739.1"/>
    <property type="molecule type" value="Genomic_DNA"/>
</dbReference>
<name>A0A095SK82_9GAMM</name>
<keyword evidence="2" id="KW-1185">Reference proteome</keyword>
<dbReference type="STRING" id="1177154.Y5S_02105"/>
<evidence type="ECO:0000313" key="1">
    <source>
        <dbReference type="EMBL" id="KGD64739.1"/>
    </source>
</evidence>
<evidence type="ECO:0000313" key="2">
    <source>
        <dbReference type="Proteomes" id="UP000029444"/>
    </source>
</evidence>
<dbReference type="InterPro" id="IPR008972">
    <property type="entry name" value="Cupredoxin"/>
</dbReference>
<dbReference type="AlphaFoldDB" id="A0A095SK82"/>
<dbReference type="OrthoDB" id="6078206at2"/>
<comment type="caution">
    <text evidence="1">The sequence shown here is derived from an EMBL/GenBank/DDBJ whole genome shotgun (WGS) entry which is preliminary data.</text>
</comment>
<protein>
    <recommendedName>
        <fullName evidence="3">Copper-binding protein</fullName>
    </recommendedName>
</protein>
<evidence type="ECO:0008006" key="3">
    <source>
        <dbReference type="Google" id="ProtNLM"/>
    </source>
</evidence>
<gene>
    <name evidence="1" type="ORF">Y5S_02105</name>
</gene>
<proteinExistence type="predicted"/>
<dbReference type="SUPFAM" id="SSF49503">
    <property type="entry name" value="Cupredoxins"/>
    <property type="match status" value="1"/>
</dbReference>
<accession>A0A095SK82</accession>
<dbReference type="eggNOG" id="COG4454">
    <property type="taxonomic scope" value="Bacteria"/>
</dbReference>
<dbReference type="Proteomes" id="UP000029444">
    <property type="component" value="Unassembled WGS sequence"/>
</dbReference>